<evidence type="ECO:0000259" key="7">
    <source>
        <dbReference type="Pfam" id="PF12823"/>
    </source>
</evidence>
<evidence type="ECO:0000256" key="1">
    <source>
        <dbReference type="ARBA" id="ARBA00004651"/>
    </source>
</evidence>
<evidence type="ECO:0000256" key="2">
    <source>
        <dbReference type="ARBA" id="ARBA00022475"/>
    </source>
</evidence>
<dbReference type="Proteomes" id="UP000244450">
    <property type="component" value="Unassembled WGS sequence"/>
</dbReference>
<evidence type="ECO:0000256" key="6">
    <source>
        <dbReference type="SAM" id="Phobius"/>
    </source>
</evidence>
<organism evidence="8 9">
    <name type="scientific">Chitinophaga parva</name>
    <dbReference type="NCBI Taxonomy" id="2169414"/>
    <lineage>
        <taxon>Bacteria</taxon>
        <taxon>Pseudomonadati</taxon>
        <taxon>Bacteroidota</taxon>
        <taxon>Chitinophagia</taxon>
        <taxon>Chitinophagales</taxon>
        <taxon>Chitinophagaceae</taxon>
        <taxon>Chitinophaga</taxon>
    </lineage>
</organism>
<accession>A0A2T7BK95</accession>
<protein>
    <submittedName>
        <fullName evidence="8">DUF3817 domain-containing protein</fullName>
    </submittedName>
</protein>
<dbReference type="GO" id="GO:0005886">
    <property type="term" value="C:plasma membrane"/>
    <property type="evidence" value="ECO:0007669"/>
    <property type="project" value="UniProtKB-SubCell"/>
</dbReference>
<feature type="transmembrane region" description="Helical" evidence="6">
    <location>
        <begin position="12"/>
        <end position="36"/>
    </location>
</feature>
<comment type="subcellular location">
    <subcellularLocation>
        <location evidence="1">Cell membrane</location>
        <topology evidence="1">Multi-pass membrane protein</topology>
    </subcellularLocation>
</comment>
<keyword evidence="9" id="KW-1185">Reference proteome</keyword>
<dbReference type="AlphaFoldDB" id="A0A2T7BK95"/>
<gene>
    <name evidence="8" type="ORF">DCC81_01020</name>
</gene>
<keyword evidence="4 6" id="KW-1133">Transmembrane helix</keyword>
<proteinExistence type="predicted"/>
<dbReference type="RefSeq" id="WP_108684736.1">
    <property type="nucleotide sequence ID" value="NZ_QCYK01000001.1"/>
</dbReference>
<dbReference type="PANTHER" id="PTHR40077">
    <property type="entry name" value="MEMBRANE PROTEIN-RELATED"/>
    <property type="match status" value="1"/>
</dbReference>
<dbReference type="Pfam" id="PF12823">
    <property type="entry name" value="DUF3817"/>
    <property type="match status" value="1"/>
</dbReference>
<evidence type="ECO:0000256" key="4">
    <source>
        <dbReference type="ARBA" id="ARBA00022989"/>
    </source>
</evidence>
<evidence type="ECO:0000256" key="5">
    <source>
        <dbReference type="ARBA" id="ARBA00023136"/>
    </source>
</evidence>
<evidence type="ECO:0000256" key="3">
    <source>
        <dbReference type="ARBA" id="ARBA00022692"/>
    </source>
</evidence>
<evidence type="ECO:0000313" key="9">
    <source>
        <dbReference type="Proteomes" id="UP000244450"/>
    </source>
</evidence>
<keyword evidence="5 6" id="KW-0472">Membrane</keyword>
<keyword evidence="2" id="KW-1003">Cell membrane</keyword>
<dbReference type="EMBL" id="QCYK01000001">
    <property type="protein sequence ID" value="PUZ28095.1"/>
    <property type="molecule type" value="Genomic_DNA"/>
</dbReference>
<reference evidence="8 9" key="1">
    <citation type="submission" date="2018-04" db="EMBL/GenBank/DDBJ databases">
        <title>Chitinophaga fuyangensis sp. nov., isolated from soil in a chemical factory.</title>
        <authorList>
            <person name="Chen K."/>
        </authorList>
    </citation>
    <scope>NUCLEOTIDE SEQUENCE [LARGE SCALE GENOMIC DNA]</scope>
    <source>
        <strain evidence="8 9">LY-1</strain>
    </source>
</reference>
<feature type="transmembrane region" description="Helical" evidence="6">
    <location>
        <begin position="76"/>
        <end position="96"/>
    </location>
</feature>
<dbReference type="NCBIfam" id="TIGR03954">
    <property type="entry name" value="integ_memb_HG"/>
    <property type="match status" value="1"/>
</dbReference>
<dbReference type="OrthoDB" id="1121311at2"/>
<dbReference type="InterPro" id="IPR023845">
    <property type="entry name" value="DUF3817_TM"/>
</dbReference>
<comment type="caution">
    <text evidence="8">The sequence shown here is derived from an EMBL/GenBank/DDBJ whole genome shotgun (WGS) entry which is preliminary data.</text>
</comment>
<feature type="transmembrane region" description="Helical" evidence="6">
    <location>
        <begin position="48"/>
        <end position="69"/>
    </location>
</feature>
<sequence>MKYLSTKIGRLRLIALLEGLSLLVLTGIAVPMKYAWHDPSLVKALGPVHGLLFLFFVINTISVGIEYGWKFKQTTWKVLLACIIPFGTFYIDYTILRRMPPKEA</sequence>
<name>A0A2T7BK95_9BACT</name>
<feature type="domain" description="DUF3817" evidence="7">
    <location>
        <begin position="9"/>
        <end position="95"/>
    </location>
</feature>
<dbReference type="PANTHER" id="PTHR40077:SF1">
    <property type="entry name" value="MEMBRANE PROTEIN"/>
    <property type="match status" value="1"/>
</dbReference>
<keyword evidence="3 6" id="KW-0812">Transmembrane</keyword>
<evidence type="ECO:0000313" key="8">
    <source>
        <dbReference type="EMBL" id="PUZ28095.1"/>
    </source>
</evidence>